<accession>A0A0E9Q0K5</accession>
<organism evidence="2">
    <name type="scientific">Anguilla anguilla</name>
    <name type="common">European freshwater eel</name>
    <name type="synonym">Muraena anguilla</name>
    <dbReference type="NCBI Taxonomy" id="7936"/>
    <lineage>
        <taxon>Eukaryota</taxon>
        <taxon>Metazoa</taxon>
        <taxon>Chordata</taxon>
        <taxon>Craniata</taxon>
        <taxon>Vertebrata</taxon>
        <taxon>Euteleostomi</taxon>
        <taxon>Actinopterygii</taxon>
        <taxon>Neopterygii</taxon>
        <taxon>Teleostei</taxon>
        <taxon>Anguilliformes</taxon>
        <taxon>Anguillidae</taxon>
        <taxon>Anguilla</taxon>
    </lineage>
</organism>
<sequence length="39" mass="4336">MGGHCAPQGRSQIREQNAKKAQNARLGRCTPLLKLRAYL</sequence>
<evidence type="ECO:0000313" key="2">
    <source>
        <dbReference type="EMBL" id="JAH09678.1"/>
    </source>
</evidence>
<feature type="region of interest" description="Disordered" evidence="1">
    <location>
        <begin position="1"/>
        <end position="22"/>
    </location>
</feature>
<name>A0A0E9Q0K5_ANGAN</name>
<evidence type="ECO:0000256" key="1">
    <source>
        <dbReference type="SAM" id="MobiDB-lite"/>
    </source>
</evidence>
<reference evidence="2" key="1">
    <citation type="submission" date="2014-11" db="EMBL/GenBank/DDBJ databases">
        <authorList>
            <person name="Amaro Gonzalez C."/>
        </authorList>
    </citation>
    <scope>NUCLEOTIDE SEQUENCE</scope>
</reference>
<dbReference type="AlphaFoldDB" id="A0A0E9Q0K5"/>
<reference evidence="2" key="2">
    <citation type="journal article" date="2015" name="Fish Shellfish Immunol.">
        <title>Early steps in the European eel (Anguilla anguilla)-Vibrio vulnificus interaction in the gills: Role of the RtxA13 toxin.</title>
        <authorList>
            <person name="Callol A."/>
            <person name="Pajuelo D."/>
            <person name="Ebbesson L."/>
            <person name="Teles M."/>
            <person name="MacKenzie S."/>
            <person name="Amaro C."/>
        </authorList>
    </citation>
    <scope>NUCLEOTIDE SEQUENCE</scope>
</reference>
<dbReference type="EMBL" id="GBXM01098899">
    <property type="protein sequence ID" value="JAH09678.1"/>
    <property type="molecule type" value="Transcribed_RNA"/>
</dbReference>
<protein>
    <submittedName>
        <fullName evidence="2">Uncharacterized protein</fullName>
    </submittedName>
</protein>
<proteinExistence type="predicted"/>